<dbReference type="Pfam" id="PF07707">
    <property type="entry name" value="BACK"/>
    <property type="match status" value="1"/>
</dbReference>
<feature type="domain" description="BTB" evidence="1">
    <location>
        <begin position="29"/>
        <end position="93"/>
    </location>
</feature>
<keyword evidence="3" id="KW-1185">Reference proteome</keyword>
<dbReference type="CDD" id="cd18186">
    <property type="entry name" value="BTB_POZ_ZBTB_KLHL-like"/>
    <property type="match status" value="1"/>
</dbReference>
<dbReference type="InterPro" id="IPR052407">
    <property type="entry name" value="BTB_POZ_domain_cont_9"/>
</dbReference>
<dbReference type="Pfam" id="PF00651">
    <property type="entry name" value="BTB"/>
    <property type="match status" value="1"/>
</dbReference>
<evidence type="ECO:0000313" key="2">
    <source>
        <dbReference type="EMBL" id="RWS22707.1"/>
    </source>
</evidence>
<protein>
    <recommendedName>
        <fullName evidence="1">BTB domain-containing protein</fullName>
    </recommendedName>
</protein>
<dbReference type="VEuPathDB" id="VectorBase:LDEU009334"/>
<dbReference type="EMBL" id="NCKV01008110">
    <property type="protein sequence ID" value="RWS22707.1"/>
    <property type="molecule type" value="Genomic_DNA"/>
</dbReference>
<dbReference type="InterPro" id="IPR000210">
    <property type="entry name" value="BTB/POZ_dom"/>
</dbReference>
<dbReference type="Proteomes" id="UP000288716">
    <property type="component" value="Unassembled WGS sequence"/>
</dbReference>
<evidence type="ECO:0000259" key="1">
    <source>
        <dbReference type="PROSITE" id="PS50097"/>
    </source>
</evidence>
<sequence length="363" mass="42357">MIEFETQTIDDSQEAFNDISASQYDKELHDIQFICEETVFTGNKLIFQAMSTHWKCCFSKKKDVALIEVTDVKSENFAQILEYMYTGKMKIVTLEQAVQFAPLTQQYELKILHSGILQLIQSSLNVENIWHLFQSLKLTGNIDVEDICYRFIDDHCDEIVNRTETVELSREIFEKIITRNTFDAKEDLIFEMTCKWIEKHREHKDVIKHIHFGNIAAEDIDRILDNYKCVTKADIEPFICRRRPPKDSPFLNLKGEPDDLNITAKEVKVDFAKIEGGLVDSIELDYNEEHNCFQVPNDINIIECRPQLTYAIVTVEIELRMINCIQLSLTNLEDNDQEFFYAVYVSWDSLREEVSAVLGMITY</sequence>
<dbReference type="AlphaFoldDB" id="A0A443S5A2"/>
<comment type="caution">
    <text evidence="2">The sequence shown here is derived from an EMBL/GenBank/DDBJ whole genome shotgun (WGS) entry which is preliminary data.</text>
</comment>
<dbReference type="InterPro" id="IPR011705">
    <property type="entry name" value="BACK"/>
</dbReference>
<dbReference type="InterPro" id="IPR011333">
    <property type="entry name" value="SKP1/BTB/POZ_sf"/>
</dbReference>
<gene>
    <name evidence="2" type="ORF">B4U80_13513</name>
</gene>
<dbReference type="SMART" id="SM00875">
    <property type="entry name" value="BACK"/>
    <property type="match status" value="1"/>
</dbReference>
<dbReference type="OrthoDB" id="6481379at2759"/>
<dbReference type="PANTHER" id="PTHR46306">
    <property type="entry name" value="BTB/POZ DOMAIN-CONTAINING PROTEIN 9"/>
    <property type="match status" value="1"/>
</dbReference>
<dbReference type="PANTHER" id="PTHR46306:SF1">
    <property type="entry name" value="BTB_POZ DOMAIN-CONTAINING PROTEIN 9"/>
    <property type="match status" value="1"/>
</dbReference>
<dbReference type="SUPFAM" id="SSF54695">
    <property type="entry name" value="POZ domain"/>
    <property type="match status" value="1"/>
</dbReference>
<evidence type="ECO:0000313" key="3">
    <source>
        <dbReference type="Proteomes" id="UP000288716"/>
    </source>
</evidence>
<accession>A0A443S5A2</accession>
<dbReference type="Gene3D" id="3.30.710.10">
    <property type="entry name" value="Potassium Channel Kv1.1, Chain A"/>
    <property type="match status" value="1"/>
</dbReference>
<dbReference type="Gene3D" id="1.25.40.420">
    <property type="match status" value="1"/>
</dbReference>
<proteinExistence type="predicted"/>
<organism evidence="2 3">
    <name type="scientific">Leptotrombidium deliense</name>
    <dbReference type="NCBI Taxonomy" id="299467"/>
    <lineage>
        <taxon>Eukaryota</taxon>
        <taxon>Metazoa</taxon>
        <taxon>Ecdysozoa</taxon>
        <taxon>Arthropoda</taxon>
        <taxon>Chelicerata</taxon>
        <taxon>Arachnida</taxon>
        <taxon>Acari</taxon>
        <taxon>Acariformes</taxon>
        <taxon>Trombidiformes</taxon>
        <taxon>Prostigmata</taxon>
        <taxon>Anystina</taxon>
        <taxon>Parasitengona</taxon>
        <taxon>Trombiculoidea</taxon>
        <taxon>Trombiculidae</taxon>
        <taxon>Leptotrombidium</taxon>
    </lineage>
</organism>
<dbReference type="STRING" id="299467.A0A443S5A2"/>
<dbReference type="GO" id="GO:0005737">
    <property type="term" value="C:cytoplasm"/>
    <property type="evidence" value="ECO:0007669"/>
    <property type="project" value="TreeGrafter"/>
</dbReference>
<dbReference type="PROSITE" id="PS50097">
    <property type="entry name" value="BTB"/>
    <property type="match status" value="1"/>
</dbReference>
<name>A0A443S5A2_9ACAR</name>
<reference evidence="2 3" key="1">
    <citation type="journal article" date="2018" name="Gigascience">
        <title>Genomes of trombidid mites reveal novel predicted allergens and laterally-transferred genes associated with secondary metabolism.</title>
        <authorList>
            <person name="Dong X."/>
            <person name="Chaisiri K."/>
            <person name="Xia D."/>
            <person name="Armstrong S.D."/>
            <person name="Fang Y."/>
            <person name="Donnelly M.J."/>
            <person name="Kadowaki T."/>
            <person name="McGarry J.W."/>
            <person name="Darby A.C."/>
            <person name="Makepeace B.L."/>
        </authorList>
    </citation>
    <scope>NUCLEOTIDE SEQUENCE [LARGE SCALE GENOMIC DNA]</scope>
    <source>
        <strain evidence="2">UoL-UT</strain>
    </source>
</reference>